<evidence type="ECO:0000313" key="3">
    <source>
        <dbReference type="Proteomes" id="UP000310108"/>
    </source>
</evidence>
<sequence>MTTWSNLVAFDIVSGTNASNFSELLAVWYGFFPLLNFLTPKYVTESRKNHIALTEAKLERRMKAENPGARDSGGVLSPSIDCSG</sequence>
<keyword evidence="3" id="KW-1185">Reference proteome</keyword>
<reference evidence="2 3" key="1">
    <citation type="journal article" date="2019" name="PLoS ONE">
        <title>Comparative genome analysis indicates high evolutionary potential of pathogenicity genes in Colletotrichum tanaceti.</title>
        <authorList>
            <person name="Lelwala R.V."/>
            <person name="Korhonen P.K."/>
            <person name="Young N.D."/>
            <person name="Scott J.B."/>
            <person name="Ades P.A."/>
            <person name="Gasser R.B."/>
            <person name="Taylor P.W.J."/>
        </authorList>
    </citation>
    <scope>NUCLEOTIDE SEQUENCE [LARGE SCALE GENOMIC DNA]</scope>
    <source>
        <strain evidence="2">BRIP57314</strain>
    </source>
</reference>
<dbReference type="EMBL" id="PJEX01000370">
    <property type="protein sequence ID" value="TKW50660.1"/>
    <property type="molecule type" value="Genomic_DNA"/>
</dbReference>
<proteinExistence type="predicted"/>
<accession>A0A4U6X5G1</accession>
<evidence type="ECO:0000313" key="2">
    <source>
        <dbReference type="EMBL" id="TKW50660.1"/>
    </source>
</evidence>
<protein>
    <submittedName>
        <fullName evidence="2">Uncharacterized protein</fullName>
    </submittedName>
</protein>
<name>A0A4U6X5G1_9PEZI</name>
<dbReference type="AlphaFoldDB" id="A0A4U6X5G1"/>
<comment type="caution">
    <text evidence="2">The sequence shown here is derived from an EMBL/GenBank/DDBJ whole genome shotgun (WGS) entry which is preliminary data.</text>
</comment>
<evidence type="ECO:0000256" key="1">
    <source>
        <dbReference type="SAM" id="MobiDB-lite"/>
    </source>
</evidence>
<dbReference type="Proteomes" id="UP000310108">
    <property type="component" value="Unassembled WGS sequence"/>
</dbReference>
<organism evidence="2 3">
    <name type="scientific">Colletotrichum tanaceti</name>
    <dbReference type="NCBI Taxonomy" id="1306861"/>
    <lineage>
        <taxon>Eukaryota</taxon>
        <taxon>Fungi</taxon>
        <taxon>Dikarya</taxon>
        <taxon>Ascomycota</taxon>
        <taxon>Pezizomycotina</taxon>
        <taxon>Sordariomycetes</taxon>
        <taxon>Hypocreomycetidae</taxon>
        <taxon>Glomerellales</taxon>
        <taxon>Glomerellaceae</taxon>
        <taxon>Colletotrichum</taxon>
        <taxon>Colletotrichum destructivum species complex</taxon>
    </lineage>
</organism>
<dbReference type="STRING" id="1306861.A0A4U6X5G1"/>
<feature type="region of interest" description="Disordered" evidence="1">
    <location>
        <begin position="62"/>
        <end position="84"/>
    </location>
</feature>
<gene>
    <name evidence="2" type="ORF">CTA1_10354</name>
</gene>